<dbReference type="OrthoDB" id="9795306at2"/>
<gene>
    <name evidence="2" type="ORF">DLM86_08130</name>
</gene>
<dbReference type="PANTHER" id="PTHR33990:SF1">
    <property type="entry name" value="PROTEIN YJDN"/>
    <property type="match status" value="1"/>
</dbReference>
<feature type="domain" description="Glyoxalase/fosfomycin resistance/dioxygenase" evidence="1">
    <location>
        <begin position="12"/>
        <end position="135"/>
    </location>
</feature>
<dbReference type="Gene3D" id="3.10.180.10">
    <property type="entry name" value="2,3-Dihydroxybiphenyl 1,2-Dioxygenase, domain 1"/>
    <property type="match status" value="1"/>
</dbReference>
<accession>A0A2V5K863</accession>
<reference evidence="2 3" key="1">
    <citation type="submission" date="2018-05" db="EMBL/GenBank/DDBJ databases">
        <title>Paenibacillus flagellatus sp. nov., isolated from selenium mineral soil.</title>
        <authorList>
            <person name="Dai X."/>
        </authorList>
    </citation>
    <scope>NUCLEOTIDE SEQUENCE [LARGE SCALE GENOMIC DNA]</scope>
    <source>
        <strain evidence="2 3">DXL2</strain>
    </source>
</reference>
<dbReference type="EMBL" id="QJVJ01000003">
    <property type="protein sequence ID" value="PYI55685.1"/>
    <property type="molecule type" value="Genomic_DNA"/>
</dbReference>
<evidence type="ECO:0000313" key="2">
    <source>
        <dbReference type="EMBL" id="PYI55685.1"/>
    </source>
</evidence>
<dbReference type="PANTHER" id="PTHR33990">
    <property type="entry name" value="PROTEIN YJDN-RELATED"/>
    <property type="match status" value="1"/>
</dbReference>
<dbReference type="Pfam" id="PF00903">
    <property type="entry name" value="Glyoxalase"/>
    <property type="match status" value="1"/>
</dbReference>
<dbReference type="InterPro" id="IPR029068">
    <property type="entry name" value="Glyas_Bleomycin-R_OHBP_Dase"/>
</dbReference>
<protein>
    <recommendedName>
        <fullName evidence="1">Glyoxalase/fosfomycin resistance/dioxygenase domain-containing protein</fullName>
    </recommendedName>
</protein>
<evidence type="ECO:0000259" key="1">
    <source>
        <dbReference type="Pfam" id="PF00903"/>
    </source>
</evidence>
<dbReference type="InterPro" id="IPR028973">
    <property type="entry name" value="PhnB-like"/>
</dbReference>
<dbReference type="AlphaFoldDB" id="A0A2V5K863"/>
<sequence>MTLTLTPFIQLDGKAEEAIRFYEQALEAEVVFKQTFGDAPADPERPMPDSLKGRVAHSVLKVGDAELFVADSETESSERPGSLVCVCISTADVARSQRLFESLSRGGRVDMPLQPTYFSPGFGVVTDKFGVVFQIFTKRD</sequence>
<dbReference type="InterPro" id="IPR004360">
    <property type="entry name" value="Glyas_Fos-R_dOase_dom"/>
</dbReference>
<proteinExistence type="predicted"/>
<organism evidence="2 3">
    <name type="scientific">Paenibacillus flagellatus</name>
    <dbReference type="NCBI Taxonomy" id="2211139"/>
    <lineage>
        <taxon>Bacteria</taxon>
        <taxon>Bacillati</taxon>
        <taxon>Bacillota</taxon>
        <taxon>Bacilli</taxon>
        <taxon>Bacillales</taxon>
        <taxon>Paenibacillaceae</taxon>
        <taxon>Paenibacillus</taxon>
    </lineage>
</organism>
<comment type="caution">
    <text evidence="2">The sequence shown here is derived from an EMBL/GenBank/DDBJ whole genome shotgun (WGS) entry which is preliminary data.</text>
</comment>
<dbReference type="Proteomes" id="UP000247476">
    <property type="component" value="Unassembled WGS sequence"/>
</dbReference>
<name>A0A2V5K863_9BACL</name>
<dbReference type="RefSeq" id="WP_110839485.1">
    <property type="nucleotide sequence ID" value="NZ_QJVJ01000003.1"/>
</dbReference>
<keyword evidence="3" id="KW-1185">Reference proteome</keyword>
<dbReference type="SUPFAM" id="SSF54593">
    <property type="entry name" value="Glyoxalase/Bleomycin resistance protein/Dihydroxybiphenyl dioxygenase"/>
    <property type="match status" value="1"/>
</dbReference>
<dbReference type="CDD" id="cd06588">
    <property type="entry name" value="PhnB_like"/>
    <property type="match status" value="1"/>
</dbReference>
<evidence type="ECO:0000313" key="3">
    <source>
        <dbReference type="Proteomes" id="UP000247476"/>
    </source>
</evidence>